<dbReference type="Gene3D" id="3.40.50.300">
    <property type="entry name" value="P-loop containing nucleotide triphosphate hydrolases"/>
    <property type="match status" value="1"/>
</dbReference>
<comment type="catalytic activity">
    <reaction evidence="4">
        <text>ATP + H2O = ADP + phosphate + H(+)</text>
        <dbReference type="Rhea" id="RHEA:13065"/>
        <dbReference type="ChEBI" id="CHEBI:15377"/>
        <dbReference type="ChEBI" id="CHEBI:15378"/>
        <dbReference type="ChEBI" id="CHEBI:30616"/>
        <dbReference type="ChEBI" id="CHEBI:43474"/>
        <dbReference type="ChEBI" id="CHEBI:456216"/>
        <dbReference type="EC" id="3.6.4.13"/>
    </reaction>
</comment>
<dbReference type="InterPro" id="IPR011545">
    <property type="entry name" value="DEAD/DEAH_box_helicase_dom"/>
</dbReference>
<dbReference type="EC" id="3.6.4.13" evidence="4"/>
<keyword evidence="3 4" id="KW-0067">ATP-binding</keyword>
<dbReference type="Pfam" id="PF00270">
    <property type="entry name" value="DEAD"/>
    <property type="match status" value="1"/>
</dbReference>
<dbReference type="AlphaFoldDB" id="A0A438IS43"/>
<accession>A0A438IS43</accession>
<dbReference type="EMBL" id="QGNW01000086">
    <property type="protein sequence ID" value="RVW99536.1"/>
    <property type="molecule type" value="Genomic_DNA"/>
</dbReference>
<evidence type="ECO:0000256" key="1">
    <source>
        <dbReference type="ARBA" id="ARBA00022741"/>
    </source>
</evidence>
<dbReference type="GO" id="GO:0003724">
    <property type="term" value="F:RNA helicase activity"/>
    <property type="evidence" value="ECO:0007669"/>
    <property type="project" value="UniProtKB-EC"/>
</dbReference>
<comment type="function">
    <text evidence="4">RNA helicase.</text>
</comment>
<sequence>MELEASIISPTRELTGQLFDVLKSVGKYHSFSAGLLIGGRKDVGMEKEHVNELNILVCTPGRLLQHMDETPNFDCSQLQSIIVRNHSPPAKFSGELSWRPIFPTPTIPEGAPGGDLQSPPTFVKAPASKEDPRAIHAPFSGRRLHLTRWRVRGREEFSGDAHPPPTSLDADQPPYIPGSPIRALHVPLLGIFVSVGPPNSLSGEAPATFSPPQSLHVPWEVFFYLSGGTTLRSEAVSLFRWCHAAI</sequence>
<feature type="domain" description="DEAD/DEAH-box helicase" evidence="5">
    <location>
        <begin position="5"/>
        <end position="83"/>
    </location>
</feature>
<organism evidence="6 7">
    <name type="scientific">Vitis vinifera</name>
    <name type="common">Grape</name>
    <dbReference type="NCBI Taxonomy" id="29760"/>
    <lineage>
        <taxon>Eukaryota</taxon>
        <taxon>Viridiplantae</taxon>
        <taxon>Streptophyta</taxon>
        <taxon>Embryophyta</taxon>
        <taxon>Tracheophyta</taxon>
        <taxon>Spermatophyta</taxon>
        <taxon>Magnoliopsida</taxon>
        <taxon>eudicotyledons</taxon>
        <taxon>Gunneridae</taxon>
        <taxon>Pentapetalae</taxon>
        <taxon>rosids</taxon>
        <taxon>Vitales</taxon>
        <taxon>Vitaceae</taxon>
        <taxon>Viteae</taxon>
        <taxon>Vitis</taxon>
    </lineage>
</organism>
<reference evidence="6 7" key="1">
    <citation type="journal article" date="2018" name="PLoS Genet.">
        <title>Population sequencing reveals clonal diversity and ancestral inbreeding in the grapevine cultivar Chardonnay.</title>
        <authorList>
            <person name="Roach M.J."/>
            <person name="Johnson D.L."/>
            <person name="Bohlmann J."/>
            <person name="van Vuuren H.J."/>
            <person name="Jones S.J."/>
            <person name="Pretorius I.S."/>
            <person name="Schmidt S.A."/>
            <person name="Borneman A.R."/>
        </authorList>
    </citation>
    <scope>NUCLEOTIDE SEQUENCE [LARGE SCALE GENOMIC DNA]</scope>
    <source>
        <strain evidence="7">cv. Chardonnay</strain>
        <tissue evidence="6">Leaf</tissue>
    </source>
</reference>
<comment type="caution">
    <text evidence="6">The sequence shown here is derived from an EMBL/GenBank/DDBJ whole genome shotgun (WGS) entry which is preliminary data.</text>
</comment>
<keyword evidence="1 4" id="KW-0547">Nucleotide-binding</keyword>
<evidence type="ECO:0000259" key="5">
    <source>
        <dbReference type="Pfam" id="PF00270"/>
    </source>
</evidence>
<comment type="domain">
    <text evidence="4">The Q motif is unique to and characteristic of the DEAD box family of RNA helicases and controls ATP binding and hydrolysis.</text>
</comment>
<gene>
    <name evidence="6" type="primary">RH32_2</name>
    <name evidence="6" type="ORF">CK203_021472</name>
</gene>
<dbReference type="InterPro" id="IPR027417">
    <property type="entry name" value="P-loop_NTPase"/>
</dbReference>
<protein>
    <recommendedName>
        <fullName evidence="4">ATP-dependent RNA helicase</fullName>
        <ecNumber evidence="4">3.6.4.13</ecNumber>
    </recommendedName>
</protein>
<dbReference type="PANTHER" id="PTHR24031">
    <property type="entry name" value="RNA HELICASE"/>
    <property type="match status" value="1"/>
</dbReference>
<dbReference type="GO" id="GO:0005524">
    <property type="term" value="F:ATP binding"/>
    <property type="evidence" value="ECO:0007669"/>
    <property type="project" value="UniProtKB-UniRule"/>
</dbReference>
<name>A0A438IS43_VITVI</name>
<evidence type="ECO:0000313" key="6">
    <source>
        <dbReference type="EMBL" id="RVW99536.1"/>
    </source>
</evidence>
<keyword evidence="4" id="KW-0694">RNA-binding</keyword>
<keyword evidence="4 6" id="KW-0347">Helicase</keyword>
<evidence type="ECO:0000256" key="3">
    <source>
        <dbReference type="ARBA" id="ARBA00022840"/>
    </source>
</evidence>
<proteinExistence type="inferred from homology"/>
<evidence type="ECO:0000256" key="4">
    <source>
        <dbReference type="RuleBase" id="RU365068"/>
    </source>
</evidence>
<evidence type="ECO:0000256" key="2">
    <source>
        <dbReference type="ARBA" id="ARBA00022801"/>
    </source>
</evidence>
<dbReference type="Proteomes" id="UP000288805">
    <property type="component" value="Unassembled WGS sequence"/>
</dbReference>
<dbReference type="SUPFAM" id="SSF52540">
    <property type="entry name" value="P-loop containing nucleoside triphosphate hydrolases"/>
    <property type="match status" value="1"/>
</dbReference>
<dbReference type="GO" id="GO:0003723">
    <property type="term" value="F:RNA binding"/>
    <property type="evidence" value="ECO:0007669"/>
    <property type="project" value="UniProtKB-UniRule"/>
</dbReference>
<keyword evidence="2 4" id="KW-0378">Hydrolase</keyword>
<dbReference type="GO" id="GO:0016787">
    <property type="term" value="F:hydrolase activity"/>
    <property type="evidence" value="ECO:0007669"/>
    <property type="project" value="UniProtKB-KW"/>
</dbReference>
<comment type="similarity">
    <text evidence="4">Belongs to the DEAD box helicase family.</text>
</comment>
<evidence type="ECO:0000313" key="7">
    <source>
        <dbReference type="Proteomes" id="UP000288805"/>
    </source>
</evidence>